<evidence type="ECO:0000256" key="6">
    <source>
        <dbReference type="ARBA" id="ARBA00022989"/>
    </source>
</evidence>
<name>A0ABS9TM29_9PSEU</name>
<feature type="transmembrane region" description="Helical" evidence="8">
    <location>
        <begin position="205"/>
        <end position="226"/>
    </location>
</feature>
<dbReference type="Pfam" id="PF00528">
    <property type="entry name" value="BPD_transp_1"/>
    <property type="match status" value="1"/>
</dbReference>
<dbReference type="Gene3D" id="1.10.3720.10">
    <property type="entry name" value="MetI-like"/>
    <property type="match status" value="1"/>
</dbReference>
<dbReference type="Proteomes" id="UP001299970">
    <property type="component" value="Unassembled WGS sequence"/>
</dbReference>
<keyword evidence="6 8" id="KW-1133">Transmembrane helix</keyword>
<feature type="transmembrane region" description="Helical" evidence="8">
    <location>
        <begin position="258"/>
        <end position="278"/>
    </location>
</feature>
<comment type="caution">
    <text evidence="10">The sequence shown here is derived from an EMBL/GenBank/DDBJ whole genome shotgun (WGS) entry which is preliminary data.</text>
</comment>
<evidence type="ECO:0000256" key="7">
    <source>
        <dbReference type="ARBA" id="ARBA00023136"/>
    </source>
</evidence>
<evidence type="ECO:0000256" key="3">
    <source>
        <dbReference type="ARBA" id="ARBA00022448"/>
    </source>
</evidence>
<reference evidence="10 11" key="1">
    <citation type="submission" date="2022-03" db="EMBL/GenBank/DDBJ databases">
        <title>Pseudonocardia alaer sp. nov., a novel actinomycete isolated from reed forest soil.</title>
        <authorList>
            <person name="Wang L."/>
        </authorList>
    </citation>
    <scope>NUCLEOTIDE SEQUENCE [LARGE SCALE GENOMIC DNA]</scope>
    <source>
        <strain evidence="10 11">Y-16303</strain>
    </source>
</reference>
<keyword evidence="7 8" id="KW-0472">Membrane</keyword>
<dbReference type="PROSITE" id="PS50928">
    <property type="entry name" value="ABC_TM1"/>
    <property type="match status" value="1"/>
</dbReference>
<dbReference type="InterPro" id="IPR035906">
    <property type="entry name" value="MetI-like_sf"/>
</dbReference>
<dbReference type="SUPFAM" id="SSF161098">
    <property type="entry name" value="MetI-like"/>
    <property type="match status" value="1"/>
</dbReference>
<proteinExistence type="inferred from homology"/>
<evidence type="ECO:0000256" key="2">
    <source>
        <dbReference type="ARBA" id="ARBA00007069"/>
    </source>
</evidence>
<evidence type="ECO:0000313" key="10">
    <source>
        <dbReference type="EMBL" id="MCH6169586.1"/>
    </source>
</evidence>
<evidence type="ECO:0000256" key="1">
    <source>
        <dbReference type="ARBA" id="ARBA00004651"/>
    </source>
</evidence>
<evidence type="ECO:0000259" key="9">
    <source>
        <dbReference type="PROSITE" id="PS50928"/>
    </source>
</evidence>
<feature type="domain" description="ABC transmembrane type-1" evidence="9">
    <location>
        <begin position="85"/>
        <end position="279"/>
    </location>
</feature>
<keyword evidence="4" id="KW-1003">Cell membrane</keyword>
<evidence type="ECO:0000313" key="11">
    <source>
        <dbReference type="Proteomes" id="UP001299970"/>
    </source>
</evidence>
<dbReference type="RefSeq" id="WP_241040230.1">
    <property type="nucleotide sequence ID" value="NZ_BAAAJF010000015.1"/>
</dbReference>
<evidence type="ECO:0000256" key="8">
    <source>
        <dbReference type="RuleBase" id="RU363032"/>
    </source>
</evidence>
<dbReference type="InterPro" id="IPR000515">
    <property type="entry name" value="MetI-like"/>
</dbReference>
<keyword evidence="5 8" id="KW-0812">Transmembrane</keyword>
<accession>A0ABS9TM29</accession>
<sequence length="288" mass="31087">MTSTPAPPALSRRLQAVLHRRPALRLTGLLTPALVWLVLLYIAPLALLLATAFFSTNSFTGRIEYEFSTDNVVDVLTTPEYLLTALRTVGVAVGVTLLCVVLALPLAAFMALVARPRSRPVLVALVLTPLWASYLVKIYAWRMLLVPEGGLLGSLSPGYGWIAVIVTLTYLWLPYMVLPVYAGISSMRGSFLEATADLGARPWTSFRTVMLPLLAPSIAAGSVFTFSLSLGDYITVQTVGGTHQMLGNMVYSTFSVDLPFAAAVAILPLIVMAAYLLTIRRTGALSRL</sequence>
<comment type="subcellular location">
    <subcellularLocation>
        <location evidence="1 8">Cell membrane</location>
        <topology evidence="1 8">Multi-pass membrane protein</topology>
    </subcellularLocation>
</comment>
<dbReference type="PANTHER" id="PTHR42929">
    <property type="entry name" value="INNER MEMBRANE ABC TRANSPORTER PERMEASE PROTEIN YDCU-RELATED-RELATED"/>
    <property type="match status" value="1"/>
</dbReference>
<feature type="transmembrane region" description="Helical" evidence="8">
    <location>
        <begin position="89"/>
        <end position="114"/>
    </location>
</feature>
<dbReference type="CDD" id="cd06261">
    <property type="entry name" value="TM_PBP2"/>
    <property type="match status" value="1"/>
</dbReference>
<evidence type="ECO:0000256" key="5">
    <source>
        <dbReference type="ARBA" id="ARBA00022692"/>
    </source>
</evidence>
<feature type="transmembrane region" description="Helical" evidence="8">
    <location>
        <begin position="29"/>
        <end position="54"/>
    </location>
</feature>
<feature type="transmembrane region" description="Helical" evidence="8">
    <location>
        <begin position="121"/>
        <end position="141"/>
    </location>
</feature>
<keyword evidence="11" id="KW-1185">Reference proteome</keyword>
<dbReference type="PANTHER" id="PTHR42929:SF1">
    <property type="entry name" value="INNER MEMBRANE ABC TRANSPORTER PERMEASE PROTEIN YDCU-RELATED"/>
    <property type="match status" value="1"/>
</dbReference>
<evidence type="ECO:0000256" key="4">
    <source>
        <dbReference type="ARBA" id="ARBA00022475"/>
    </source>
</evidence>
<organism evidence="10 11">
    <name type="scientific">Pseudonocardia alaniniphila</name>
    <dbReference type="NCBI Taxonomy" id="75291"/>
    <lineage>
        <taxon>Bacteria</taxon>
        <taxon>Bacillati</taxon>
        <taxon>Actinomycetota</taxon>
        <taxon>Actinomycetes</taxon>
        <taxon>Pseudonocardiales</taxon>
        <taxon>Pseudonocardiaceae</taxon>
        <taxon>Pseudonocardia</taxon>
    </lineage>
</organism>
<protein>
    <submittedName>
        <fullName evidence="10">ABC transporter permease</fullName>
    </submittedName>
</protein>
<comment type="similarity">
    <text evidence="2">Belongs to the binding-protein-dependent transport system permease family. CysTW subfamily.</text>
</comment>
<feature type="transmembrane region" description="Helical" evidence="8">
    <location>
        <begin position="161"/>
        <end position="184"/>
    </location>
</feature>
<dbReference type="EMBL" id="JAKXMK010000027">
    <property type="protein sequence ID" value="MCH6169586.1"/>
    <property type="molecule type" value="Genomic_DNA"/>
</dbReference>
<keyword evidence="3 8" id="KW-0813">Transport</keyword>
<gene>
    <name evidence="10" type="ORF">MMF94_28125</name>
</gene>